<evidence type="ECO:0000259" key="1">
    <source>
        <dbReference type="Pfam" id="PF22818"/>
    </source>
</evidence>
<sequence length="118" mass="13472">MTKLFPLLQLQSQNAQRVELQLHISADIHYFAGHFPQAPVLAGVTQLHWVVHYSKQYFAGLHEVISVEVLKFQLMIRPEDVLTLQLELSNSNTTLFTYLKDGQKVASGRLKWSLQPDA</sequence>
<dbReference type="InterPro" id="IPR029069">
    <property type="entry name" value="HotDog_dom_sf"/>
</dbReference>
<dbReference type="Gene3D" id="3.10.129.10">
    <property type="entry name" value="Hotdog Thioesterase"/>
    <property type="match status" value="1"/>
</dbReference>
<feature type="domain" description="ApeI dehydratase-like" evidence="1">
    <location>
        <begin position="12"/>
        <end position="109"/>
    </location>
</feature>
<proteinExistence type="predicted"/>
<dbReference type="InterPro" id="IPR016962">
    <property type="entry name" value="Dehydrase_ECs4332_prd"/>
</dbReference>
<reference evidence="3" key="1">
    <citation type="submission" date="2016-10" db="EMBL/GenBank/DDBJ databases">
        <authorList>
            <person name="Varghese N."/>
            <person name="Submissions S."/>
        </authorList>
    </citation>
    <scope>NUCLEOTIDE SEQUENCE [LARGE SCALE GENOMIC DNA]</scope>
    <source>
        <strain evidence="3">DSM 17616</strain>
    </source>
</reference>
<dbReference type="EMBL" id="FNXF01000002">
    <property type="protein sequence ID" value="SEH66089.1"/>
    <property type="molecule type" value="Genomic_DNA"/>
</dbReference>
<dbReference type="InterPro" id="IPR054545">
    <property type="entry name" value="ApeI-like"/>
</dbReference>
<evidence type="ECO:0000313" key="2">
    <source>
        <dbReference type="EMBL" id="SEH66089.1"/>
    </source>
</evidence>
<dbReference type="PIRSF" id="PIRSF030962">
    <property type="entry name" value="Dehydrase_ECs4332_prd"/>
    <property type="match status" value="1"/>
</dbReference>
<dbReference type="AlphaFoldDB" id="A0A1H6JYM8"/>
<organism evidence="2 3">
    <name type="scientific">Rheinheimera pacifica</name>
    <dbReference type="NCBI Taxonomy" id="173990"/>
    <lineage>
        <taxon>Bacteria</taxon>
        <taxon>Pseudomonadati</taxon>
        <taxon>Pseudomonadota</taxon>
        <taxon>Gammaproteobacteria</taxon>
        <taxon>Chromatiales</taxon>
        <taxon>Chromatiaceae</taxon>
        <taxon>Rheinheimera</taxon>
    </lineage>
</organism>
<evidence type="ECO:0000313" key="3">
    <source>
        <dbReference type="Proteomes" id="UP000199371"/>
    </source>
</evidence>
<accession>A0A1H6JYM8</accession>
<dbReference type="STRING" id="173990.SAMN05660691_00711"/>
<dbReference type="Pfam" id="PF22818">
    <property type="entry name" value="ApeI-like"/>
    <property type="match status" value="1"/>
</dbReference>
<name>A0A1H6JYM8_9GAMM</name>
<dbReference type="Proteomes" id="UP000199371">
    <property type="component" value="Unassembled WGS sequence"/>
</dbReference>
<gene>
    <name evidence="2" type="ORF">SAMN05660691_00711</name>
</gene>
<dbReference type="SUPFAM" id="SSF54637">
    <property type="entry name" value="Thioesterase/thiol ester dehydrase-isomerase"/>
    <property type="match status" value="1"/>
</dbReference>
<keyword evidence="3" id="KW-1185">Reference proteome</keyword>
<protein>
    <submittedName>
        <fullName evidence="2">3-hydroxymyristoyl/3-hydroxydecanoyl-(Acyl carrier protein) dehydratase</fullName>
    </submittedName>
</protein>
<dbReference type="OrthoDB" id="9812842at2"/>
<dbReference type="RefSeq" id="WP_092790284.1">
    <property type="nucleotide sequence ID" value="NZ_FNXF01000002.1"/>
</dbReference>